<dbReference type="PANTHER" id="PTHR35851:SF1">
    <property type="entry name" value="CELL DIVISION PROTEIN FTSQ"/>
    <property type="match status" value="1"/>
</dbReference>
<dbReference type="PANTHER" id="PTHR35851">
    <property type="entry name" value="CELL DIVISION PROTEIN FTSQ"/>
    <property type="match status" value="1"/>
</dbReference>
<accession>A0A1C2IGU8</accession>
<evidence type="ECO:0000313" key="14">
    <source>
        <dbReference type="Proteomes" id="UP000094893"/>
    </source>
</evidence>
<keyword evidence="3 9" id="KW-0997">Cell inner membrane</keyword>
<name>A0A1C2IGU8_ACITH</name>
<dbReference type="OrthoDB" id="5294352at2"/>
<feature type="domain" description="POTRA" evidence="11">
    <location>
        <begin position="79"/>
        <end position="148"/>
    </location>
</feature>
<dbReference type="RefSeq" id="WP_010641220.1">
    <property type="nucleotide sequence ID" value="NZ_DAIAWO010000030.1"/>
</dbReference>
<keyword evidence="5 9" id="KW-0812">Transmembrane</keyword>
<dbReference type="InterPro" id="IPR005548">
    <property type="entry name" value="Cell_div_FtsQ/DivIB_C"/>
</dbReference>
<dbReference type="InterPro" id="IPR034746">
    <property type="entry name" value="POTRA"/>
</dbReference>
<keyword evidence="4 9" id="KW-0132">Cell division</keyword>
<dbReference type="GO" id="GO:0090529">
    <property type="term" value="P:cell septum assembly"/>
    <property type="evidence" value="ECO:0007669"/>
    <property type="project" value="InterPro"/>
</dbReference>
<dbReference type="GO" id="GO:0032153">
    <property type="term" value="C:cell division site"/>
    <property type="evidence" value="ECO:0007669"/>
    <property type="project" value="UniProtKB-UniRule"/>
</dbReference>
<evidence type="ECO:0000313" key="15">
    <source>
        <dbReference type="Proteomes" id="UP000095008"/>
    </source>
</evidence>
<comment type="similarity">
    <text evidence="9">Belongs to the FtsQ/DivIB family. FtsQ subfamily.</text>
</comment>
<keyword evidence="15" id="KW-1185">Reference proteome</keyword>
<comment type="caution">
    <text evidence="13">The sequence shown here is derived from an EMBL/GenBank/DDBJ whole genome shotgun (WGS) entry which is preliminary data.</text>
</comment>
<dbReference type="InterPro" id="IPR045335">
    <property type="entry name" value="FtsQ_C_sf"/>
</dbReference>
<evidence type="ECO:0000256" key="1">
    <source>
        <dbReference type="ARBA" id="ARBA00004370"/>
    </source>
</evidence>
<reference evidence="13 14" key="1">
    <citation type="journal article" date="2016" name="Int. J. Mol. Sci.">
        <title>Comparative genomics of the extreme acidophile Acidithiobacillus thiooxidans reveals intraspecific divergence and niche adaptation.</title>
        <authorList>
            <person name="Zhang X."/>
            <person name="Feng X."/>
            <person name="Tao J."/>
            <person name="Ma L."/>
            <person name="Xiao Y."/>
            <person name="Liang Y."/>
            <person name="Liu X."/>
            <person name="Yin H."/>
        </authorList>
    </citation>
    <scope>NUCLEOTIDE SEQUENCE [LARGE SCALE GENOMIC DNA]</scope>
    <source>
        <strain evidence="12 14">A02</strain>
        <strain evidence="13">DXS-W</strain>
    </source>
</reference>
<dbReference type="STRING" id="930.GCA_002079865_02488"/>
<dbReference type="GO" id="GO:0005886">
    <property type="term" value="C:plasma membrane"/>
    <property type="evidence" value="ECO:0007669"/>
    <property type="project" value="UniProtKB-SubCell"/>
</dbReference>
<dbReference type="EMBL" id="LWSA01000147">
    <property type="protein sequence ID" value="OCX72279.1"/>
    <property type="molecule type" value="Genomic_DNA"/>
</dbReference>
<dbReference type="GO" id="GO:0043093">
    <property type="term" value="P:FtsZ-dependent cytokinesis"/>
    <property type="evidence" value="ECO:0007669"/>
    <property type="project" value="UniProtKB-UniRule"/>
</dbReference>
<evidence type="ECO:0000256" key="3">
    <source>
        <dbReference type="ARBA" id="ARBA00022519"/>
    </source>
</evidence>
<evidence type="ECO:0000313" key="12">
    <source>
        <dbReference type="EMBL" id="OCX72279.1"/>
    </source>
</evidence>
<sequence length="284" mass="30822">MVSVMRDYRHGQQPQRPAATLKEKPKAAPRTAPVKAAAKAHKPLPWKLYGKVLAGGLSISILAWGGWSGWQWLQQPSLMPINTLTITGSSPKIPLAEINTVLKPYAARGFLWANPEQIRHSLDALPWVADAEVRRVWPDRLTVNIKPYTPVARWLGGAGQMVDAQGKVFSVPPAQVPNGLPNLAGPADSGSQLLAQLAKFNSIVAPLGLKVVSLQEDQRGGWRCILNNQVRLLLGSEDVIPALKRWVAIAPQVKEYLVAGATMDLRYTNGFAVAMPSATTVNSQ</sequence>
<dbReference type="HAMAP" id="MF_00911">
    <property type="entry name" value="FtsQ_subfam"/>
    <property type="match status" value="1"/>
</dbReference>
<keyword evidence="2 9" id="KW-1003">Cell membrane</keyword>
<dbReference type="PROSITE" id="PS51779">
    <property type="entry name" value="POTRA"/>
    <property type="match status" value="1"/>
</dbReference>
<keyword evidence="7 9" id="KW-0472">Membrane</keyword>
<evidence type="ECO:0000256" key="4">
    <source>
        <dbReference type="ARBA" id="ARBA00022618"/>
    </source>
</evidence>
<dbReference type="InterPro" id="IPR013685">
    <property type="entry name" value="POTRA_FtsQ_type"/>
</dbReference>
<dbReference type="Proteomes" id="UP000095008">
    <property type="component" value="Unassembled WGS sequence"/>
</dbReference>
<evidence type="ECO:0000256" key="10">
    <source>
        <dbReference type="SAM" id="MobiDB-lite"/>
    </source>
</evidence>
<protein>
    <recommendedName>
        <fullName evidence="9">Cell division protein FtsQ</fullName>
    </recommendedName>
</protein>
<dbReference type="EMBL" id="LWRY01000019">
    <property type="protein sequence ID" value="OCX75214.1"/>
    <property type="molecule type" value="Genomic_DNA"/>
</dbReference>
<keyword evidence="8 9" id="KW-0131">Cell cycle</keyword>
<dbReference type="Pfam" id="PF03799">
    <property type="entry name" value="FtsQ_DivIB_C"/>
    <property type="match status" value="1"/>
</dbReference>
<dbReference type="Gene3D" id="3.10.20.310">
    <property type="entry name" value="membrane protein fhac"/>
    <property type="match status" value="1"/>
</dbReference>
<feature type="region of interest" description="Disordered" evidence="10">
    <location>
        <begin position="1"/>
        <end position="36"/>
    </location>
</feature>
<evidence type="ECO:0000256" key="6">
    <source>
        <dbReference type="ARBA" id="ARBA00022989"/>
    </source>
</evidence>
<comment type="function">
    <text evidence="9">Essential cell division protein.</text>
</comment>
<proteinExistence type="inferred from homology"/>
<evidence type="ECO:0000256" key="8">
    <source>
        <dbReference type="ARBA" id="ARBA00023306"/>
    </source>
</evidence>
<organism evidence="13 15">
    <name type="scientific">Acidithiobacillus thiooxidans</name>
    <name type="common">Thiobacillus thiooxidans</name>
    <dbReference type="NCBI Taxonomy" id="930"/>
    <lineage>
        <taxon>Bacteria</taxon>
        <taxon>Pseudomonadati</taxon>
        <taxon>Pseudomonadota</taxon>
        <taxon>Acidithiobacillia</taxon>
        <taxon>Acidithiobacillales</taxon>
        <taxon>Acidithiobacillaceae</taxon>
        <taxon>Acidithiobacillus</taxon>
    </lineage>
</organism>
<dbReference type="AlphaFoldDB" id="A0A1C2IGU8"/>
<feature type="transmembrane region" description="Helical" evidence="9">
    <location>
        <begin position="52"/>
        <end position="73"/>
    </location>
</feature>
<comment type="subcellular location">
    <subcellularLocation>
        <location evidence="9">Cell inner membrane</location>
        <topology evidence="9">Single-pass type II membrane protein</topology>
    </subcellularLocation>
    <subcellularLocation>
        <location evidence="1">Membrane</location>
    </subcellularLocation>
    <text evidence="9">Localizes to the division septum.</text>
</comment>
<dbReference type="eggNOG" id="COG1589">
    <property type="taxonomic scope" value="Bacteria"/>
</dbReference>
<dbReference type="InterPro" id="IPR026579">
    <property type="entry name" value="FtsQ"/>
</dbReference>
<dbReference type="Pfam" id="PF08478">
    <property type="entry name" value="POTRA_1"/>
    <property type="match status" value="1"/>
</dbReference>
<evidence type="ECO:0000256" key="9">
    <source>
        <dbReference type="HAMAP-Rule" id="MF_00911"/>
    </source>
</evidence>
<evidence type="ECO:0000256" key="2">
    <source>
        <dbReference type="ARBA" id="ARBA00022475"/>
    </source>
</evidence>
<dbReference type="Proteomes" id="UP000094893">
    <property type="component" value="Unassembled WGS sequence"/>
</dbReference>
<evidence type="ECO:0000259" key="11">
    <source>
        <dbReference type="PROSITE" id="PS51779"/>
    </source>
</evidence>
<dbReference type="Gene3D" id="3.40.50.11690">
    <property type="entry name" value="Cell division protein FtsQ/DivIB"/>
    <property type="match status" value="1"/>
</dbReference>
<feature type="compositionally biased region" description="Basic and acidic residues" evidence="10">
    <location>
        <begin position="1"/>
        <end position="10"/>
    </location>
</feature>
<gene>
    <name evidence="9" type="primary">ftsQ</name>
    <name evidence="13" type="ORF">A6M23_03050</name>
    <name evidence="12" type="ORF">A6P07_10465</name>
</gene>
<evidence type="ECO:0000256" key="5">
    <source>
        <dbReference type="ARBA" id="ARBA00022692"/>
    </source>
</evidence>
<keyword evidence="6 9" id="KW-1133">Transmembrane helix</keyword>
<evidence type="ECO:0000256" key="7">
    <source>
        <dbReference type="ARBA" id="ARBA00023136"/>
    </source>
</evidence>
<evidence type="ECO:0000313" key="13">
    <source>
        <dbReference type="EMBL" id="OCX75214.1"/>
    </source>
</evidence>